<dbReference type="PIRSF" id="PIRSF000130">
    <property type="entry name" value="IMPDH"/>
    <property type="match status" value="1"/>
</dbReference>
<dbReference type="InterPro" id="IPR000644">
    <property type="entry name" value="CBS_dom"/>
</dbReference>
<feature type="binding site" description="in other chain" evidence="11">
    <location>
        <position position="327"/>
    </location>
    <ligand>
        <name>K(+)</name>
        <dbReference type="ChEBI" id="CHEBI:29103"/>
        <note>ligand shared between two tetrameric partners</note>
    </ligand>
</feature>
<evidence type="ECO:0000256" key="6">
    <source>
        <dbReference type="ARBA" id="ARBA00023002"/>
    </source>
</evidence>
<organism evidence="15">
    <name type="scientific">Fibrocapsa japonica</name>
    <dbReference type="NCBI Taxonomy" id="94617"/>
    <lineage>
        <taxon>Eukaryota</taxon>
        <taxon>Sar</taxon>
        <taxon>Stramenopiles</taxon>
        <taxon>Ochrophyta</taxon>
        <taxon>Raphidophyceae</taxon>
        <taxon>Chattonellales</taxon>
        <taxon>Chattonellaceae</taxon>
        <taxon>Fibrocapsa</taxon>
    </lineage>
</organism>
<dbReference type="GO" id="GO:0006177">
    <property type="term" value="P:GMP biosynthetic process"/>
    <property type="evidence" value="ECO:0007669"/>
    <property type="project" value="UniProtKB-KW"/>
</dbReference>
<dbReference type="SMART" id="SM01240">
    <property type="entry name" value="IMPDH"/>
    <property type="match status" value="1"/>
</dbReference>
<evidence type="ECO:0000313" key="15">
    <source>
        <dbReference type="EMBL" id="CAD9869923.1"/>
    </source>
</evidence>
<dbReference type="PANTHER" id="PTHR11911">
    <property type="entry name" value="INOSINE-5-MONOPHOSPHATE DEHYDROGENASE RELATED"/>
    <property type="match status" value="1"/>
</dbReference>
<evidence type="ECO:0000259" key="14">
    <source>
        <dbReference type="PROSITE" id="PS51371"/>
    </source>
</evidence>
<evidence type="ECO:0000256" key="12">
    <source>
        <dbReference type="PROSITE-ProRule" id="PRU00703"/>
    </source>
</evidence>
<comment type="function">
    <text evidence="9">Catalyzes the conversion of inosine 5'-phosphate (IMP) to xanthosine 5'-phosphate (XMP), the first committed and rate-limiting step in the de novo synthesis of guanine nucleotides, and therefore plays an important role in the regulation of cell growth.</text>
</comment>
<dbReference type="PROSITE" id="PS51371">
    <property type="entry name" value="CBS"/>
    <property type="match status" value="1"/>
</dbReference>
<evidence type="ECO:0000256" key="4">
    <source>
        <dbReference type="ARBA" id="ARBA00022755"/>
    </source>
</evidence>
<reference evidence="15" key="1">
    <citation type="submission" date="2021-01" db="EMBL/GenBank/DDBJ databases">
        <authorList>
            <person name="Corre E."/>
            <person name="Pelletier E."/>
            <person name="Niang G."/>
            <person name="Scheremetjew M."/>
            <person name="Finn R."/>
            <person name="Kale V."/>
            <person name="Holt S."/>
            <person name="Cochrane G."/>
            <person name="Meng A."/>
            <person name="Brown T."/>
            <person name="Cohen L."/>
        </authorList>
    </citation>
    <scope>NUCLEOTIDE SEQUENCE</scope>
    <source>
        <strain evidence="15">CCMP1661</strain>
    </source>
</reference>
<sequence length="526" mass="57090">MVKRSFPEISDEELSDGFAISQIFSAPGSQGITFDDLIMLPGAITFGVEEVDLTSKVTRNVVVKSPFVSSPMDTVTGHKMAIAMALQGGVGVIHNNCTIEEQCKMVRKVKRYENGFILEAFCLGPDDELSNLDELNEAKKITGVPITEDGHFGSKLVGLVEKGNYDFLEDRSTKLGEVMTPVSDIETGSYPCSLEHAQNIIKEKKLKYLPIVDENGNLRALTTRRDLLKNRDFPNSTKNPETKTLRCGAAIPAGAGWKERALALIRAGVDILAIDSRNGDSNQQLQMIQWLKENHPKVDVISGNIATVKQCKRLLEAGVDAVRVGVGVGSAATTQLMKAVGRAQLSSIYYISKLANQHGVPVIADGGITNPGSTTKALTMGASVVMMGGLLAGVEESPGEYFFQDGMRLKHYHGLQSAVAHTTRQRVFSASAAEDRSQAPPKRVDEAGVLPMGVSGAVVDKGSMHRFIPYMLQGIRHGFQDMGQTSLEEVRTALYDGTLRFELRSASAIKEGGVHDLFSFKKRLYA</sequence>
<evidence type="ECO:0000256" key="3">
    <source>
        <dbReference type="ARBA" id="ARBA00022749"/>
    </source>
</evidence>
<proteinExistence type="inferred from homology"/>
<keyword evidence="3" id="KW-0332">GMP biosynthesis</keyword>
<evidence type="ECO:0000256" key="10">
    <source>
        <dbReference type="PIRSR" id="PIRSR000130-3"/>
    </source>
</evidence>
<keyword evidence="6 13" id="KW-0560">Oxidoreductase</keyword>
<feature type="binding site" description="in other chain" evidence="11">
    <location>
        <position position="329"/>
    </location>
    <ligand>
        <name>K(+)</name>
        <dbReference type="ChEBI" id="CHEBI:29103"/>
        <note>ligand shared between two tetrameric partners</note>
    </ligand>
</feature>
<evidence type="ECO:0000256" key="9">
    <source>
        <dbReference type="ARBA" id="ARBA00056556"/>
    </source>
</evidence>
<evidence type="ECO:0000256" key="5">
    <source>
        <dbReference type="ARBA" id="ARBA00022958"/>
    </source>
</evidence>
<name>A0A7S2Y056_9STRA</name>
<dbReference type="Pfam" id="PF00571">
    <property type="entry name" value="CBS"/>
    <property type="match status" value="1"/>
</dbReference>
<evidence type="ECO:0000256" key="1">
    <source>
        <dbReference type="ARBA" id="ARBA00005502"/>
    </source>
</evidence>
<evidence type="ECO:0000256" key="2">
    <source>
        <dbReference type="ARBA" id="ARBA00022723"/>
    </source>
</evidence>
<dbReference type="CDD" id="cd04601">
    <property type="entry name" value="CBS_pair_IMPDH"/>
    <property type="match status" value="1"/>
</dbReference>
<keyword evidence="4" id="KW-0658">Purine biosynthesis</keyword>
<keyword evidence="8 12" id="KW-0129">CBS domain</keyword>
<feature type="domain" description="CBS" evidence="14">
    <location>
        <begin position="179"/>
        <end position="237"/>
    </location>
</feature>
<keyword evidence="2" id="KW-0479">Metal-binding</keyword>
<keyword evidence="5 11" id="KW-0630">Potassium</keyword>
<dbReference type="SUPFAM" id="SSF51412">
    <property type="entry name" value="Inosine monophosphate dehydrogenase (IMPDH)"/>
    <property type="match status" value="1"/>
</dbReference>
<dbReference type="SUPFAM" id="SSF54631">
    <property type="entry name" value="CBS-domain pair"/>
    <property type="match status" value="1"/>
</dbReference>
<dbReference type="FunFam" id="3.20.20.70:FF:000086">
    <property type="entry name" value="IMP dehydrogenase, putative"/>
    <property type="match status" value="1"/>
</dbReference>
<evidence type="ECO:0000256" key="7">
    <source>
        <dbReference type="ARBA" id="ARBA00023027"/>
    </source>
</evidence>
<dbReference type="EMBL" id="HBHR01018595">
    <property type="protein sequence ID" value="CAD9869923.1"/>
    <property type="molecule type" value="Transcribed_RNA"/>
</dbReference>
<dbReference type="Gene3D" id="3.20.20.70">
    <property type="entry name" value="Aldolase class I"/>
    <property type="match status" value="1"/>
</dbReference>
<feature type="binding site" evidence="10">
    <location>
        <begin position="325"/>
        <end position="327"/>
    </location>
    <ligand>
        <name>NAD(+)</name>
        <dbReference type="ChEBI" id="CHEBI:57540"/>
    </ligand>
</feature>
<keyword evidence="7 10" id="KW-0520">NAD</keyword>
<accession>A0A7S2Y056</accession>
<evidence type="ECO:0000256" key="13">
    <source>
        <dbReference type="RuleBase" id="RU003927"/>
    </source>
</evidence>
<evidence type="ECO:0000256" key="8">
    <source>
        <dbReference type="ARBA" id="ARBA00023122"/>
    </source>
</evidence>
<comment type="similarity">
    <text evidence="1 13">Belongs to the IMPDH/GMPR family.</text>
</comment>
<dbReference type="AlphaFoldDB" id="A0A7S2Y056"/>
<dbReference type="NCBIfam" id="TIGR01302">
    <property type="entry name" value="IMP_dehydrog"/>
    <property type="match status" value="1"/>
</dbReference>
<dbReference type="GO" id="GO:0005737">
    <property type="term" value="C:cytoplasm"/>
    <property type="evidence" value="ECO:0007669"/>
    <property type="project" value="TreeGrafter"/>
</dbReference>
<dbReference type="GO" id="GO:0046872">
    <property type="term" value="F:metal ion binding"/>
    <property type="evidence" value="ECO:0007669"/>
    <property type="project" value="UniProtKB-KW"/>
</dbReference>
<dbReference type="GO" id="GO:0006183">
    <property type="term" value="P:GTP biosynthetic process"/>
    <property type="evidence" value="ECO:0007669"/>
    <property type="project" value="TreeGrafter"/>
</dbReference>
<gene>
    <name evidence="15" type="ORF">FJAP1339_LOCUS9367</name>
</gene>
<dbReference type="GO" id="GO:0003938">
    <property type="term" value="F:IMP dehydrogenase activity"/>
    <property type="evidence" value="ECO:0007669"/>
    <property type="project" value="InterPro"/>
</dbReference>
<evidence type="ECO:0000256" key="11">
    <source>
        <dbReference type="PIRSR" id="PIRSR000130-4"/>
    </source>
</evidence>
<dbReference type="Pfam" id="PF00478">
    <property type="entry name" value="IMPDH"/>
    <property type="match status" value="1"/>
</dbReference>
<dbReference type="InterPro" id="IPR013785">
    <property type="entry name" value="Aldolase_TIM"/>
</dbReference>
<protein>
    <recommendedName>
        <fullName evidence="14">CBS domain-containing protein</fullName>
    </recommendedName>
</protein>
<dbReference type="PANTHER" id="PTHR11911:SF111">
    <property type="entry name" value="INOSINE-5'-MONOPHOSPHATE DEHYDROGENASE"/>
    <property type="match status" value="1"/>
</dbReference>
<dbReference type="InterPro" id="IPR001093">
    <property type="entry name" value="IMP_DH_GMPRt"/>
</dbReference>
<dbReference type="InterPro" id="IPR005990">
    <property type="entry name" value="IMP_DH"/>
</dbReference>
<dbReference type="CDD" id="cd00381">
    <property type="entry name" value="IMPDH"/>
    <property type="match status" value="1"/>
</dbReference>
<dbReference type="InterPro" id="IPR046342">
    <property type="entry name" value="CBS_dom_sf"/>
</dbReference>